<evidence type="ECO:0000259" key="5">
    <source>
        <dbReference type="PROSITE" id="PS50931"/>
    </source>
</evidence>
<feature type="domain" description="HTH lysR-type" evidence="5">
    <location>
        <begin position="1"/>
        <end position="58"/>
    </location>
</feature>
<dbReference type="SUPFAM" id="SSF46785">
    <property type="entry name" value="Winged helix' DNA-binding domain"/>
    <property type="match status" value="1"/>
</dbReference>
<dbReference type="Pfam" id="PF00126">
    <property type="entry name" value="HTH_1"/>
    <property type="match status" value="1"/>
</dbReference>
<dbReference type="PANTHER" id="PTHR30579">
    <property type="entry name" value="TRANSCRIPTIONAL REGULATOR"/>
    <property type="match status" value="1"/>
</dbReference>
<name>A0A5N0T7R5_9GAMM</name>
<dbReference type="RefSeq" id="WP_150865023.1">
    <property type="nucleotide sequence ID" value="NZ_VYXP01000009.1"/>
</dbReference>
<dbReference type="GO" id="GO:0003677">
    <property type="term" value="F:DNA binding"/>
    <property type="evidence" value="ECO:0007669"/>
    <property type="project" value="UniProtKB-KW"/>
</dbReference>
<dbReference type="InterPro" id="IPR005119">
    <property type="entry name" value="LysR_subst-bd"/>
</dbReference>
<dbReference type="InterPro" id="IPR050176">
    <property type="entry name" value="LTTR"/>
</dbReference>
<evidence type="ECO:0000256" key="1">
    <source>
        <dbReference type="ARBA" id="ARBA00009437"/>
    </source>
</evidence>
<evidence type="ECO:0000256" key="2">
    <source>
        <dbReference type="ARBA" id="ARBA00023015"/>
    </source>
</evidence>
<dbReference type="SUPFAM" id="SSF53850">
    <property type="entry name" value="Periplasmic binding protein-like II"/>
    <property type="match status" value="1"/>
</dbReference>
<gene>
    <name evidence="6" type="ORF">F3N42_13545</name>
</gene>
<dbReference type="Gene3D" id="1.10.10.10">
    <property type="entry name" value="Winged helix-like DNA-binding domain superfamily/Winged helix DNA-binding domain"/>
    <property type="match status" value="1"/>
</dbReference>
<dbReference type="Proteomes" id="UP000325372">
    <property type="component" value="Unassembled WGS sequence"/>
</dbReference>
<dbReference type="InterPro" id="IPR036390">
    <property type="entry name" value="WH_DNA-bd_sf"/>
</dbReference>
<sequence>MNWNDLELFLAIAEAGTLAGAARSLRVNHSTVFRRLNTLEADLDTRLFDRQPEGYALTPAGEKMLAPARQAQAAVQSIELDIAGQDLQATGTVRLTTAPNIARTLVPPAVRALRDSHPGIRLEVLVGDTDYDLGRRQADIALRATTRPPEQQVGRRLVDLAWWVCRPAILGDEPPVGLDELSGRPMIGADHSMMRLDAFQWLEAHHASDIVTRANDLTTMGALARAGVGYALLPADQAEPGLDRLFTLPGIEGQLWLLTHPDLRRVRRIDAVWNALVETTRTGLG</sequence>
<evidence type="ECO:0000313" key="7">
    <source>
        <dbReference type="Proteomes" id="UP000325372"/>
    </source>
</evidence>
<keyword evidence="3" id="KW-0238">DNA-binding</keyword>
<dbReference type="Pfam" id="PF03466">
    <property type="entry name" value="LysR_substrate"/>
    <property type="match status" value="1"/>
</dbReference>
<dbReference type="Gene3D" id="3.40.190.290">
    <property type="match status" value="1"/>
</dbReference>
<dbReference type="InterPro" id="IPR000847">
    <property type="entry name" value="LysR_HTH_N"/>
</dbReference>
<dbReference type="InterPro" id="IPR036388">
    <property type="entry name" value="WH-like_DNA-bd_sf"/>
</dbReference>
<protein>
    <submittedName>
        <fullName evidence="6">LysR family transcriptional regulator</fullName>
    </submittedName>
</protein>
<evidence type="ECO:0000313" key="6">
    <source>
        <dbReference type="EMBL" id="KAA9130187.1"/>
    </source>
</evidence>
<accession>A0A5N0T7R5</accession>
<dbReference type="EMBL" id="VYXP01000009">
    <property type="protein sequence ID" value="KAA9130187.1"/>
    <property type="molecule type" value="Genomic_DNA"/>
</dbReference>
<evidence type="ECO:0000256" key="3">
    <source>
        <dbReference type="ARBA" id="ARBA00023125"/>
    </source>
</evidence>
<keyword evidence="7" id="KW-1185">Reference proteome</keyword>
<dbReference type="PANTHER" id="PTHR30579:SF3">
    <property type="entry name" value="TRANSCRIPTIONAL REGULATORY PROTEIN"/>
    <property type="match status" value="1"/>
</dbReference>
<comment type="caution">
    <text evidence="6">The sequence shown here is derived from an EMBL/GenBank/DDBJ whole genome shotgun (WGS) entry which is preliminary data.</text>
</comment>
<organism evidence="6 7">
    <name type="scientific">Marinihelvus fidelis</name>
    <dbReference type="NCBI Taxonomy" id="2613842"/>
    <lineage>
        <taxon>Bacteria</taxon>
        <taxon>Pseudomonadati</taxon>
        <taxon>Pseudomonadota</taxon>
        <taxon>Gammaproteobacteria</taxon>
        <taxon>Chromatiales</taxon>
        <taxon>Wenzhouxiangellaceae</taxon>
        <taxon>Marinihelvus</taxon>
    </lineage>
</organism>
<dbReference type="PROSITE" id="PS50931">
    <property type="entry name" value="HTH_LYSR"/>
    <property type="match status" value="1"/>
</dbReference>
<dbReference type="CDD" id="cd05466">
    <property type="entry name" value="PBP2_LTTR_substrate"/>
    <property type="match status" value="1"/>
</dbReference>
<keyword evidence="4" id="KW-0804">Transcription</keyword>
<dbReference type="GO" id="GO:0003700">
    <property type="term" value="F:DNA-binding transcription factor activity"/>
    <property type="evidence" value="ECO:0007669"/>
    <property type="project" value="InterPro"/>
</dbReference>
<comment type="similarity">
    <text evidence="1">Belongs to the LysR transcriptional regulatory family.</text>
</comment>
<reference evidence="6 7" key="1">
    <citation type="submission" date="2019-09" db="EMBL/GenBank/DDBJ databases">
        <title>Wenzhouxiangella sp. Genome sequencing and assembly.</title>
        <authorList>
            <person name="Zhang R."/>
        </authorList>
    </citation>
    <scope>NUCLEOTIDE SEQUENCE [LARGE SCALE GENOMIC DNA]</scope>
    <source>
        <strain evidence="6 7">W260</strain>
    </source>
</reference>
<keyword evidence="2" id="KW-0805">Transcription regulation</keyword>
<evidence type="ECO:0000256" key="4">
    <source>
        <dbReference type="ARBA" id="ARBA00023163"/>
    </source>
</evidence>
<proteinExistence type="inferred from homology"/>
<dbReference type="AlphaFoldDB" id="A0A5N0T7R5"/>